<reference evidence="2" key="1">
    <citation type="submission" date="2022-03" db="EMBL/GenBank/DDBJ databases">
        <authorList>
            <person name="Martin C."/>
        </authorList>
    </citation>
    <scope>NUCLEOTIDE SEQUENCE</scope>
</reference>
<feature type="non-terminal residue" evidence="2">
    <location>
        <position position="1"/>
    </location>
</feature>
<evidence type="ECO:0000313" key="2">
    <source>
        <dbReference type="EMBL" id="CAH1773856.1"/>
    </source>
</evidence>
<feature type="compositionally biased region" description="Basic and acidic residues" evidence="1">
    <location>
        <begin position="1"/>
        <end position="38"/>
    </location>
</feature>
<evidence type="ECO:0000313" key="3">
    <source>
        <dbReference type="Proteomes" id="UP000749559"/>
    </source>
</evidence>
<sequence>INDHDEHDKEADRETADEPEGNKTHDHDEHNKEADRQRMSLRVTRLMTMISMRRKQIERQQKSLGVTRSARLGFWIYWCERYDTDIDIGKGLWMFEIGVLNFFYLSPLYK</sequence>
<organism evidence="2 3">
    <name type="scientific">Owenia fusiformis</name>
    <name type="common">Polychaete worm</name>
    <dbReference type="NCBI Taxonomy" id="6347"/>
    <lineage>
        <taxon>Eukaryota</taxon>
        <taxon>Metazoa</taxon>
        <taxon>Spiralia</taxon>
        <taxon>Lophotrochozoa</taxon>
        <taxon>Annelida</taxon>
        <taxon>Polychaeta</taxon>
        <taxon>Sedentaria</taxon>
        <taxon>Canalipalpata</taxon>
        <taxon>Sabellida</taxon>
        <taxon>Oweniida</taxon>
        <taxon>Oweniidae</taxon>
        <taxon>Owenia</taxon>
    </lineage>
</organism>
<gene>
    <name evidence="2" type="ORF">OFUS_LOCUS1392</name>
</gene>
<protein>
    <submittedName>
        <fullName evidence="2">Uncharacterized protein</fullName>
    </submittedName>
</protein>
<accession>A0A8J1U779</accession>
<name>A0A8J1U779_OWEFU</name>
<dbReference type="EMBL" id="CAIIXF020000001">
    <property type="protein sequence ID" value="CAH1773856.1"/>
    <property type="molecule type" value="Genomic_DNA"/>
</dbReference>
<evidence type="ECO:0000256" key="1">
    <source>
        <dbReference type="SAM" id="MobiDB-lite"/>
    </source>
</evidence>
<dbReference type="AlphaFoldDB" id="A0A8J1U779"/>
<comment type="caution">
    <text evidence="2">The sequence shown here is derived from an EMBL/GenBank/DDBJ whole genome shotgun (WGS) entry which is preliminary data.</text>
</comment>
<proteinExistence type="predicted"/>
<dbReference type="Proteomes" id="UP000749559">
    <property type="component" value="Unassembled WGS sequence"/>
</dbReference>
<feature type="region of interest" description="Disordered" evidence="1">
    <location>
        <begin position="1"/>
        <end position="39"/>
    </location>
</feature>
<keyword evidence="3" id="KW-1185">Reference proteome</keyword>